<protein>
    <submittedName>
        <fullName evidence="1">Uncharacterized protein</fullName>
    </submittedName>
</protein>
<dbReference type="EMBL" id="HACA01030521">
    <property type="protein sequence ID" value="CDW47882.1"/>
    <property type="molecule type" value="Transcribed_RNA"/>
</dbReference>
<proteinExistence type="predicted"/>
<sequence length="73" mass="8121">KLLFTFRLNSCCVVALLTGTAAFVVVEVVVEVDRIFERGDEDEDAIAEALFTGRSITRSGVCFFFFCSSCSRR</sequence>
<accession>A0A0K2VCJ8</accession>
<name>A0A0K2VCJ8_LEPSM</name>
<evidence type="ECO:0000313" key="1">
    <source>
        <dbReference type="EMBL" id="CDW47882.1"/>
    </source>
</evidence>
<dbReference type="AlphaFoldDB" id="A0A0K2VCJ8"/>
<organism evidence="1">
    <name type="scientific">Lepeophtheirus salmonis</name>
    <name type="common">Salmon louse</name>
    <name type="synonym">Caligus salmonis</name>
    <dbReference type="NCBI Taxonomy" id="72036"/>
    <lineage>
        <taxon>Eukaryota</taxon>
        <taxon>Metazoa</taxon>
        <taxon>Ecdysozoa</taxon>
        <taxon>Arthropoda</taxon>
        <taxon>Crustacea</taxon>
        <taxon>Multicrustacea</taxon>
        <taxon>Hexanauplia</taxon>
        <taxon>Copepoda</taxon>
        <taxon>Siphonostomatoida</taxon>
        <taxon>Caligidae</taxon>
        <taxon>Lepeophtheirus</taxon>
    </lineage>
</organism>
<feature type="non-terminal residue" evidence="1">
    <location>
        <position position="1"/>
    </location>
</feature>
<reference evidence="1" key="1">
    <citation type="submission" date="2014-05" db="EMBL/GenBank/DDBJ databases">
        <authorList>
            <person name="Chronopoulou M."/>
        </authorList>
    </citation>
    <scope>NUCLEOTIDE SEQUENCE</scope>
    <source>
        <tissue evidence="1">Whole organism</tissue>
    </source>
</reference>